<dbReference type="SUPFAM" id="SSF56601">
    <property type="entry name" value="beta-lactamase/transpeptidase-like"/>
    <property type="match status" value="1"/>
</dbReference>
<organism evidence="2 3">
    <name type="scientific">Cellulomonas triticagri</name>
    <dbReference type="NCBI Taxonomy" id="2483352"/>
    <lineage>
        <taxon>Bacteria</taxon>
        <taxon>Bacillati</taxon>
        <taxon>Actinomycetota</taxon>
        <taxon>Actinomycetes</taxon>
        <taxon>Micrococcales</taxon>
        <taxon>Cellulomonadaceae</taxon>
        <taxon>Cellulomonas</taxon>
    </lineage>
</organism>
<protein>
    <submittedName>
        <fullName evidence="2">Class A beta-lactamase-related serine hydrolase</fullName>
    </submittedName>
</protein>
<dbReference type="Gene3D" id="3.40.710.10">
    <property type="entry name" value="DD-peptidase/beta-lactamase superfamily"/>
    <property type="match status" value="1"/>
</dbReference>
<dbReference type="InterPro" id="IPR050789">
    <property type="entry name" value="Diverse_Enzym_Activities"/>
</dbReference>
<evidence type="ECO:0000313" key="3">
    <source>
        <dbReference type="Proteomes" id="UP000269289"/>
    </source>
</evidence>
<dbReference type="OrthoDB" id="9773047at2"/>
<reference evidence="2 3" key="1">
    <citation type="submission" date="2018-10" db="EMBL/GenBank/DDBJ databases">
        <title>Isolation, diversity and antifungal activity of actinobacteria from wheat.</title>
        <authorList>
            <person name="Han C."/>
        </authorList>
    </citation>
    <scope>NUCLEOTIDE SEQUENCE [LARGE SCALE GENOMIC DNA]</scope>
    <source>
        <strain evidence="2 3">NEAU-YY56</strain>
    </source>
</reference>
<keyword evidence="2" id="KW-0378">Hydrolase</keyword>
<dbReference type="InterPro" id="IPR001466">
    <property type="entry name" value="Beta-lactam-related"/>
</dbReference>
<dbReference type="RefSeq" id="WP_122148167.1">
    <property type="nucleotide sequence ID" value="NZ_RFFI01000013.1"/>
</dbReference>
<dbReference type="PANTHER" id="PTHR43283:SF7">
    <property type="entry name" value="BETA-LACTAMASE-RELATED DOMAIN-CONTAINING PROTEIN"/>
    <property type="match status" value="1"/>
</dbReference>
<gene>
    <name evidence="2" type="ORF">EBM89_03985</name>
</gene>
<dbReference type="EMBL" id="RFFI01000013">
    <property type="protein sequence ID" value="RMI13578.1"/>
    <property type="molecule type" value="Genomic_DNA"/>
</dbReference>
<dbReference type="Proteomes" id="UP000269289">
    <property type="component" value="Unassembled WGS sequence"/>
</dbReference>
<keyword evidence="3" id="KW-1185">Reference proteome</keyword>
<proteinExistence type="predicted"/>
<dbReference type="InterPro" id="IPR012338">
    <property type="entry name" value="Beta-lactam/transpept-like"/>
</dbReference>
<comment type="caution">
    <text evidence="2">The sequence shown here is derived from an EMBL/GenBank/DDBJ whole genome shotgun (WGS) entry which is preliminary data.</text>
</comment>
<dbReference type="Pfam" id="PF00144">
    <property type="entry name" value="Beta-lactamase"/>
    <property type="match status" value="1"/>
</dbReference>
<evidence type="ECO:0000313" key="2">
    <source>
        <dbReference type="EMBL" id="RMI13578.1"/>
    </source>
</evidence>
<accession>A0A3M2JTT6</accession>
<dbReference type="AlphaFoldDB" id="A0A3M2JTT6"/>
<name>A0A3M2JTT6_9CELL</name>
<dbReference type="PANTHER" id="PTHR43283">
    <property type="entry name" value="BETA-LACTAMASE-RELATED"/>
    <property type="match status" value="1"/>
</dbReference>
<evidence type="ECO:0000259" key="1">
    <source>
        <dbReference type="Pfam" id="PF00144"/>
    </source>
</evidence>
<sequence>MSDLRDALDGLAGQDPHALVAARDGAVVLRATWAPYDTEHPALVYSVSKSLTALAVLLLESEGRLRLDDPVDRHLDVPNPHGITLRHLLTMSTGHSREQTGGMPVDPVVLLTTPPAHPVGSRFAYSSPATGTLARVIAAVAGTQPSAYLRPRLLDPLGIGERWWRPLGGVEQGFSGLHLTVDDQARLGMLLAAGGVTPDGQRLLPASLVEALATTFVPTADTGVEDHASAEPDPAADDWARGYGYGVWRSRHGYRMDGAYGQFTLVVPESGVVVAYQGAAMDTQRTLDALWRLVAALATGAPGGSAREVGPDSWAARDAYVPQDLPGLHAGGWALADHAGGWRLTLPSGAGQPGGTLDLVPDRWTTGALTLRPGDVALGAPADPVPDGVVPVAGRAERLPDGSVRAHLVATASPHRLLLTRAADGTLSARWHTAPLWSPTPATLLVPPLVAAPARGPS</sequence>
<feature type="domain" description="Beta-lactamase-related" evidence="1">
    <location>
        <begin position="18"/>
        <end position="295"/>
    </location>
</feature>
<dbReference type="GO" id="GO:0016787">
    <property type="term" value="F:hydrolase activity"/>
    <property type="evidence" value="ECO:0007669"/>
    <property type="project" value="UniProtKB-KW"/>
</dbReference>